<sequence length="643" mass="69896">MKILVVTGLLAADAVKKSVGDLADILVLPTPVAALITPQKLISGYKNSDFSNKKYDAVLVSGFSKFNFSKAENEIGSPVCLGPKHAVDLKTALLSEMFSKTVPACELIQTRKKEQVFEILKEHEQNETNAFHIGSVPIGGTSRMKILAEIVAAESLSKEELQAQVNYLISEGADIIDLGFSPDADEQAVSSVVSFVKSFCPIPISIDSGDFSQIRSGIENGVDLVLSVDGKILAEYGALLSRKDFTNYSANYQIFDRVTFVVIPDLFNSFDSSGLSDLSDSFDSSNLSGSFDSSDSSVLSDSSETGGGRLSKLESLEKNIANARNFGMNKIIADPILSPPGSDLFLSLQDYYDFHQRNPDIPVLFGVGNVTELFDADSVGMNALLSEIATECGASLLFTPNASDKGKGSVRELRTASEMMLLSNIRDSSPKDLGIDLLILKEKRKRPDFNLNLVSKSGAFDFLHLRDDEINEIENNFNENNYNENNYNEIGYGIKQGTGTGNADKQIQRENMSTRSAILSGALNPDFAAGTKWGWKSDPAGNFLIGVLSVSDLIPYLIHACGLDEISPEIQKLKSVQTSGQRVIIAVHQKAIIVGTDSAFMVESVLKENLISEFSHAAYLGRELMKAEIAVLLGRSYSQDDRF</sequence>
<keyword evidence="4" id="KW-1185">Reference proteome</keyword>
<dbReference type="Proteomes" id="UP001302978">
    <property type="component" value="Chromosome"/>
</dbReference>
<evidence type="ECO:0000313" key="4">
    <source>
        <dbReference type="Proteomes" id="UP001302978"/>
    </source>
</evidence>
<protein>
    <recommendedName>
        <fullName evidence="2">Pterin-binding domain-containing protein</fullName>
    </recommendedName>
</protein>
<dbReference type="Pfam" id="PF14251">
    <property type="entry name" value="PterinBD-DUF4346"/>
    <property type="match status" value="1"/>
</dbReference>
<dbReference type="SUPFAM" id="SSF51717">
    <property type="entry name" value="Dihydropteroate synthetase-like"/>
    <property type="match status" value="2"/>
</dbReference>
<reference evidence="3 4" key="1">
    <citation type="submission" date="2023-07" db="EMBL/GenBank/DDBJ databases">
        <title>Closed genoem sequence of Methanomicrococcus sp. Hf6.</title>
        <authorList>
            <person name="Poehlein A."/>
            <person name="Protasov E."/>
            <person name="Platt K."/>
            <person name="Reeh H."/>
            <person name="Daniel R."/>
            <person name="Brune A."/>
        </authorList>
    </citation>
    <scope>NUCLEOTIDE SEQUENCE [LARGE SCALE GENOMIC DNA]</scope>
    <source>
        <strain evidence="3 4">Hf6</strain>
    </source>
</reference>
<accession>A0AA96V0W3</accession>
<dbReference type="Gene3D" id="3.20.20.20">
    <property type="entry name" value="Dihydropteroate synthase-like"/>
    <property type="match status" value="1"/>
</dbReference>
<feature type="region of interest" description="Disordered" evidence="1">
    <location>
        <begin position="288"/>
        <end position="308"/>
    </location>
</feature>
<dbReference type="InterPro" id="IPR025595">
    <property type="entry name" value="PterinBD-DUF4346"/>
</dbReference>
<evidence type="ECO:0000256" key="1">
    <source>
        <dbReference type="SAM" id="MobiDB-lite"/>
    </source>
</evidence>
<dbReference type="PROSITE" id="PS50972">
    <property type="entry name" value="PTERIN_BINDING"/>
    <property type="match status" value="1"/>
</dbReference>
<dbReference type="GeneID" id="85194678"/>
<evidence type="ECO:0000313" key="3">
    <source>
        <dbReference type="EMBL" id="WNY22938.1"/>
    </source>
</evidence>
<feature type="domain" description="Pterin-binding" evidence="2">
    <location>
        <begin position="130"/>
        <end position="421"/>
    </location>
</feature>
<evidence type="ECO:0000259" key="2">
    <source>
        <dbReference type="PROSITE" id="PS50972"/>
    </source>
</evidence>
<organism evidence="3 4">
    <name type="scientific">Methanimicrococcus hongohii</name>
    <dbReference type="NCBI Taxonomy" id="3028295"/>
    <lineage>
        <taxon>Archaea</taxon>
        <taxon>Methanobacteriati</taxon>
        <taxon>Methanobacteriota</taxon>
        <taxon>Stenosarchaea group</taxon>
        <taxon>Methanomicrobia</taxon>
        <taxon>Methanosarcinales</taxon>
        <taxon>Methanosarcinaceae</taxon>
        <taxon>Methanimicrococcus</taxon>
    </lineage>
</organism>
<dbReference type="EMBL" id="CP131059">
    <property type="protein sequence ID" value="WNY22938.1"/>
    <property type="molecule type" value="Genomic_DNA"/>
</dbReference>
<dbReference type="RefSeq" id="WP_316557913.1">
    <property type="nucleotide sequence ID" value="NZ_CP131059.1"/>
</dbReference>
<dbReference type="AlphaFoldDB" id="A0AA96V0W3"/>
<dbReference type="GO" id="GO:0042558">
    <property type="term" value="P:pteridine-containing compound metabolic process"/>
    <property type="evidence" value="ECO:0007669"/>
    <property type="project" value="InterPro"/>
</dbReference>
<gene>
    <name evidence="3" type="ORF">MmiHf6_02320</name>
</gene>
<dbReference type="KEGG" id="mehf:MmiHf6_02320"/>
<name>A0AA96V0W3_9EURY</name>
<dbReference type="InterPro" id="IPR011005">
    <property type="entry name" value="Dihydropteroate_synth-like_sf"/>
</dbReference>
<feature type="compositionally biased region" description="Low complexity" evidence="1">
    <location>
        <begin position="288"/>
        <end position="303"/>
    </location>
</feature>
<dbReference type="InterPro" id="IPR000489">
    <property type="entry name" value="Pterin-binding_dom"/>
</dbReference>
<proteinExistence type="predicted"/>